<accession>A0A940YD71</accession>
<evidence type="ECO:0000256" key="5">
    <source>
        <dbReference type="HAMAP-Rule" id="MF_02126"/>
    </source>
</evidence>
<keyword evidence="1 5" id="KW-0489">Methyltransferase</keyword>
<organism evidence="8 9">
    <name type="scientific">Ideonella aquatica</name>
    <dbReference type="NCBI Taxonomy" id="2824119"/>
    <lineage>
        <taxon>Bacteria</taxon>
        <taxon>Pseudomonadati</taxon>
        <taxon>Pseudomonadota</taxon>
        <taxon>Betaproteobacteria</taxon>
        <taxon>Burkholderiales</taxon>
        <taxon>Sphaerotilaceae</taxon>
        <taxon>Ideonella</taxon>
    </lineage>
</organism>
<dbReference type="CDD" id="cd02440">
    <property type="entry name" value="AdoMet_MTases"/>
    <property type="match status" value="1"/>
</dbReference>
<dbReference type="RefSeq" id="WP_210800444.1">
    <property type="nucleotide sequence ID" value="NZ_JAGQDE010000002.1"/>
</dbReference>
<dbReference type="FunFam" id="3.40.50.150:FF:000053">
    <property type="entry name" value="Release factor glutamine methyltransferase"/>
    <property type="match status" value="1"/>
</dbReference>
<feature type="binding site" evidence="5">
    <location>
        <begin position="118"/>
        <end position="122"/>
    </location>
    <ligand>
        <name>S-adenosyl-L-methionine</name>
        <dbReference type="ChEBI" id="CHEBI:59789"/>
    </ligand>
</feature>
<dbReference type="Pfam" id="PF05175">
    <property type="entry name" value="MTS"/>
    <property type="match status" value="1"/>
</dbReference>
<dbReference type="Gene3D" id="1.10.8.10">
    <property type="entry name" value="DNA helicase RuvA subunit, C-terminal domain"/>
    <property type="match status" value="1"/>
</dbReference>
<comment type="similarity">
    <text evidence="5">Belongs to the protein N5-glutamine methyltransferase family. PrmC subfamily.</text>
</comment>
<evidence type="ECO:0000259" key="7">
    <source>
        <dbReference type="Pfam" id="PF17827"/>
    </source>
</evidence>
<feature type="binding site" evidence="5">
    <location>
        <begin position="183"/>
        <end position="186"/>
    </location>
    <ligand>
        <name>substrate</name>
    </ligand>
</feature>
<gene>
    <name evidence="5 8" type="primary">prmC</name>
    <name evidence="8" type="ORF">KAK06_03620</name>
</gene>
<evidence type="ECO:0000256" key="3">
    <source>
        <dbReference type="ARBA" id="ARBA00022691"/>
    </source>
</evidence>
<dbReference type="NCBIfam" id="TIGR03534">
    <property type="entry name" value="RF_mod_PrmC"/>
    <property type="match status" value="1"/>
</dbReference>
<evidence type="ECO:0000313" key="9">
    <source>
        <dbReference type="Proteomes" id="UP000678374"/>
    </source>
</evidence>
<evidence type="ECO:0000256" key="1">
    <source>
        <dbReference type="ARBA" id="ARBA00022603"/>
    </source>
</evidence>
<keyword evidence="3 5" id="KW-0949">S-adenosyl-L-methionine</keyword>
<dbReference type="InterPro" id="IPR019874">
    <property type="entry name" value="RF_methyltr_PrmC"/>
</dbReference>
<dbReference type="HAMAP" id="MF_02126">
    <property type="entry name" value="RF_methyltr_PrmC"/>
    <property type="match status" value="1"/>
</dbReference>
<dbReference type="InterPro" id="IPR004556">
    <property type="entry name" value="HemK-like"/>
</dbReference>
<dbReference type="EC" id="2.1.1.297" evidence="5"/>
<dbReference type="AlphaFoldDB" id="A0A940YD71"/>
<proteinExistence type="inferred from homology"/>
<dbReference type="Pfam" id="PF17827">
    <property type="entry name" value="PrmC_N"/>
    <property type="match status" value="1"/>
</dbReference>
<evidence type="ECO:0000256" key="4">
    <source>
        <dbReference type="ARBA" id="ARBA00048391"/>
    </source>
</evidence>
<keyword evidence="9" id="KW-1185">Reference proteome</keyword>
<name>A0A940YD71_9BURK</name>
<feature type="domain" description="Release factor glutamine methyltransferase N-terminal" evidence="7">
    <location>
        <begin position="7"/>
        <end position="71"/>
    </location>
</feature>
<dbReference type="GO" id="GO:0032259">
    <property type="term" value="P:methylation"/>
    <property type="evidence" value="ECO:0007669"/>
    <property type="project" value="UniProtKB-KW"/>
</dbReference>
<feature type="binding site" evidence="5">
    <location>
        <position position="141"/>
    </location>
    <ligand>
        <name>S-adenosyl-L-methionine</name>
        <dbReference type="ChEBI" id="CHEBI:59789"/>
    </ligand>
</feature>
<feature type="binding site" evidence="5">
    <location>
        <position position="168"/>
    </location>
    <ligand>
        <name>S-adenosyl-L-methionine</name>
        <dbReference type="ChEBI" id="CHEBI:59789"/>
    </ligand>
</feature>
<dbReference type="NCBIfam" id="TIGR00536">
    <property type="entry name" value="hemK_fam"/>
    <property type="match status" value="1"/>
</dbReference>
<dbReference type="PROSITE" id="PS00092">
    <property type="entry name" value="N6_MTASE"/>
    <property type="match status" value="1"/>
</dbReference>
<keyword evidence="2 5" id="KW-0808">Transferase</keyword>
<dbReference type="Proteomes" id="UP000678374">
    <property type="component" value="Unassembled WGS sequence"/>
</dbReference>
<protein>
    <recommendedName>
        <fullName evidence="5">Release factor glutamine methyltransferase</fullName>
        <shortName evidence="5">RF MTase</shortName>
        <ecNumber evidence="5">2.1.1.297</ecNumber>
    </recommendedName>
    <alternativeName>
        <fullName evidence="5">N5-glutamine methyltransferase PrmC</fullName>
    </alternativeName>
    <alternativeName>
        <fullName evidence="5">Protein-(glutamine-N5) MTase PrmC</fullName>
    </alternativeName>
    <alternativeName>
        <fullName evidence="5">Protein-glutamine N-methyltransferase PrmC</fullName>
    </alternativeName>
</protein>
<dbReference type="PANTHER" id="PTHR18895">
    <property type="entry name" value="HEMK METHYLTRANSFERASE"/>
    <property type="match status" value="1"/>
</dbReference>
<dbReference type="SUPFAM" id="SSF53335">
    <property type="entry name" value="S-adenosyl-L-methionine-dependent methyltransferases"/>
    <property type="match status" value="1"/>
</dbReference>
<evidence type="ECO:0000256" key="2">
    <source>
        <dbReference type="ARBA" id="ARBA00022679"/>
    </source>
</evidence>
<feature type="domain" description="Methyltransferase small" evidence="6">
    <location>
        <begin position="107"/>
        <end position="195"/>
    </location>
</feature>
<evidence type="ECO:0000259" key="6">
    <source>
        <dbReference type="Pfam" id="PF05175"/>
    </source>
</evidence>
<comment type="caution">
    <text evidence="8">The sequence shown here is derived from an EMBL/GenBank/DDBJ whole genome shotgun (WGS) entry which is preliminary data.</text>
</comment>
<dbReference type="Gene3D" id="3.40.50.150">
    <property type="entry name" value="Vaccinia Virus protein VP39"/>
    <property type="match status" value="1"/>
</dbReference>
<dbReference type="InterPro" id="IPR002052">
    <property type="entry name" value="DNA_methylase_N6_adenine_CS"/>
</dbReference>
<dbReference type="InterPro" id="IPR050320">
    <property type="entry name" value="N5-glutamine_MTase"/>
</dbReference>
<dbReference type="GO" id="GO:0003676">
    <property type="term" value="F:nucleic acid binding"/>
    <property type="evidence" value="ECO:0007669"/>
    <property type="project" value="InterPro"/>
</dbReference>
<dbReference type="InterPro" id="IPR007848">
    <property type="entry name" value="Small_mtfrase_dom"/>
</dbReference>
<dbReference type="InterPro" id="IPR040758">
    <property type="entry name" value="PrmC_N"/>
</dbReference>
<dbReference type="InterPro" id="IPR029063">
    <property type="entry name" value="SAM-dependent_MTases_sf"/>
</dbReference>
<comment type="catalytic activity">
    <reaction evidence="4 5">
        <text>L-glutaminyl-[peptide chain release factor] + S-adenosyl-L-methionine = N(5)-methyl-L-glutaminyl-[peptide chain release factor] + S-adenosyl-L-homocysteine + H(+)</text>
        <dbReference type="Rhea" id="RHEA:42896"/>
        <dbReference type="Rhea" id="RHEA-COMP:10271"/>
        <dbReference type="Rhea" id="RHEA-COMP:10272"/>
        <dbReference type="ChEBI" id="CHEBI:15378"/>
        <dbReference type="ChEBI" id="CHEBI:30011"/>
        <dbReference type="ChEBI" id="CHEBI:57856"/>
        <dbReference type="ChEBI" id="CHEBI:59789"/>
        <dbReference type="ChEBI" id="CHEBI:61891"/>
        <dbReference type="EC" id="2.1.1.297"/>
    </reaction>
</comment>
<dbReference type="PANTHER" id="PTHR18895:SF74">
    <property type="entry name" value="MTRF1L RELEASE FACTOR GLUTAMINE METHYLTRANSFERASE"/>
    <property type="match status" value="1"/>
</dbReference>
<feature type="binding site" evidence="5">
    <location>
        <position position="183"/>
    </location>
    <ligand>
        <name>S-adenosyl-L-methionine</name>
        <dbReference type="ChEBI" id="CHEBI:59789"/>
    </ligand>
</feature>
<evidence type="ECO:0000313" key="8">
    <source>
        <dbReference type="EMBL" id="MBQ0958038.1"/>
    </source>
</evidence>
<sequence>MSLSVAQALQAAHTAGLDRVDAFALLGALLRCERGWLIAHDDALLDADQTARWADWCGRRAAGEPVAYLVGEREFHGLRLAVSPAVLIPRPDTEVLVDWALERLAAAALPAPQVLDLGTGSGAIALAVKHRHPAAQLTAVDASPTALAQARANGEQLGLAVDWRLGDWWQGLAGHRFDLVLSNPPYIAQDDPHLQALTHEPLSALASGSDGLDDIRRLLAGASAHLAPGAWLLLEHGWDQAPAVRALLDSHGFSQVQSRLDLAGHARCSGGRWPGTP</sequence>
<dbReference type="GO" id="GO:0102559">
    <property type="term" value="F:peptide chain release factor N(5)-glutamine methyltransferase activity"/>
    <property type="evidence" value="ECO:0007669"/>
    <property type="project" value="UniProtKB-EC"/>
</dbReference>
<reference evidence="8" key="1">
    <citation type="submission" date="2021-04" db="EMBL/GenBank/DDBJ databases">
        <title>The genome sequence of Ideonella sp. 4Y11.</title>
        <authorList>
            <person name="Liu Y."/>
        </authorList>
    </citation>
    <scope>NUCLEOTIDE SEQUENCE</scope>
    <source>
        <strain evidence="8">4Y11</strain>
    </source>
</reference>
<dbReference type="EMBL" id="JAGQDE010000002">
    <property type="protein sequence ID" value="MBQ0958038.1"/>
    <property type="molecule type" value="Genomic_DNA"/>
</dbReference>
<comment type="function">
    <text evidence="5">Methylates the class 1 translation termination release factors RF1/PrfA and RF2/PrfB on the glutamine residue of the universally conserved GGQ motif.</text>
</comment>